<dbReference type="PANTHER" id="PTHR43647">
    <property type="entry name" value="DEHYDROGENASE"/>
    <property type="match status" value="1"/>
</dbReference>
<dbReference type="GO" id="GO:0005789">
    <property type="term" value="C:endoplasmic reticulum membrane"/>
    <property type="evidence" value="ECO:0007669"/>
    <property type="project" value="TreeGrafter"/>
</dbReference>
<dbReference type="GO" id="GO:0000253">
    <property type="term" value="F:3-beta-hydroxysteroid 3-dehydrogenase (NADP+) activity"/>
    <property type="evidence" value="ECO:0007669"/>
    <property type="project" value="UniProtKB-EC"/>
</dbReference>
<evidence type="ECO:0000256" key="5">
    <source>
        <dbReference type="ARBA" id="ARBA00023098"/>
    </source>
</evidence>
<dbReference type="SUPFAM" id="SSF51735">
    <property type="entry name" value="NAD(P)-binding Rossmann-fold domains"/>
    <property type="match status" value="1"/>
</dbReference>
<keyword evidence="4 8" id="KW-0560">Oxidoreductase</keyword>
<comment type="similarity">
    <text evidence="6">Belongs to the short-chain dehydrogenases/reductases (SDR) family. ERG27 subfamily.</text>
</comment>
<dbReference type="GO" id="GO:0006696">
    <property type="term" value="P:ergosterol biosynthetic process"/>
    <property type="evidence" value="ECO:0007669"/>
    <property type="project" value="TreeGrafter"/>
</dbReference>
<dbReference type="Proteomes" id="UP001161017">
    <property type="component" value="Unassembled WGS sequence"/>
</dbReference>
<proteinExistence type="inferred from homology"/>
<keyword evidence="1" id="KW-0444">Lipid biosynthesis</keyword>
<organism evidence="8 9">
    <name type="scientific">Ramalina farinacea</name>
    <dbReference type="NCBI Taxonomy" id="258253"/>
    <lineage>
        <taxon>Eukaryota</taxon>
        <taxon>Fungi</taxon>
        <taxon>Dikarya</taxon>
        <taxon>Ascomycota</taxon>
        <taxon>Pezizomycotina</taxon>
        <taxon>Lecanoromycetes</taxon>
        <taxon>OSLEUM clade</taxon>
        <taxon>Lecanoromycetidae</taxon>
        <taxon>Lecanorales</taxon>
        <taxon>Lecanorineae</taxon>
        <taxon>Ramalinaceae</taxon>
        <taxon>Ramalina</taxon>
    </lineage>
</organism>
<reference evidence="8" key="1">
    <citation type="journal article" date="2023" name="Genome Biol. Evol.">
        <title>First Whole Genome Sequence and Flow Cytometry Genome Size Data for the Lichen-Forming Fungus Ramalina farinacea (Ascomycota).</title>
        <authorList>
            <person name="Llewellyn T."/>
            <person name="Mian S."/>
            <person name="Hill R."/>
            <person name="Leitch I.J."/>
            <person name="Gaya E."/>
        </authorList>
    </citation>
    <scope>NUCLEOTIDE SEQUENCE</scope>
    <source>
        <strain evidence="8">LIQ254RAFAR</strain>
    </source>
</reference>
<sequence>MRQSISEPSELHPHDDDQRTCILVTGANSGLGFAICQRLIDEFIDTRPQFTSLTLIITTRDAPKSADTVSRLQRHCKAKSKPYEAPLSTRITIQPENLDLTSLRSVRALANKLLKGSIPHLDSIICNAGIGNVRGIAWGKAIGSMLTDFVNATTCATPYKICDTGTLTAPQKADGEQQHLPDLGLVFTSNIFGHYMLSHQLVPLLTSTPAGCDTGRIIFVSSLEAVAEAFNPQDIQALKTPQAYESSKRLTDLLVLTSELPSTQPFINRFFASALTPTTTTSADEAPQIRLLDNDIPTDTPISGGGGGGIRMTDSTPRGGASKPSFHLTHPGICATSFVPLPFPLTWLMALAFYIARLLGSQWHTVRPYTGAKAPVWLALATEEEIEDVEVETAGKGMGKGKWGSGVDRWGRVGVRRTGVAGWEGGGLEMIRDEEREGFEEVGRGVWKEMEELRVFWEGQVGKGEE</sequence>
<feature type="region of interest" description="Disordered" evidence="7">
    <location>
        <begin position="294"/>
        <end position="324"/>
    </location>
</feature>
<dbReference type="GO" id="GO:0005741">
    <property type="term" value="C:mitochondrial outer membrane"/>
    <property type="evidence" value="ECO:0007669"/>
    <property type="project" value="TreeGrafter"/>
</dbReference>
<accession>A0AA43QTG1</accession>
<name>A0AA43QTG1_9LECA</name>
<dbReference type="AlphaFoldDB" id="A0AA43QTG1"/>
<evidence type="ECO:0000313" key="8">
    <source>
        <dbReference type="EMBL" id="MDI1491902.1"/>
    </source>
</evidence>
<evidence type="ECO:0000256" key="7">
    <source>
        <dbReference type="SAM" id="MobiDB-lite"/>
    </source>
</evidence>
<gene>
    <name evidence="8" type="primary">ERG27</name>
    <name evidence="8" type="ORF">OHK93_003113</name>
</gene>
<evidence type="ECO:0000256" key="4">
    <source>
        <dbReference type="ARBA" id="ARBA00023002"/>
    </source>
</evidence>
<dbReference type="InterPro" id="IPR036291">
    <property type="entry name" value="NAD(P)-bd_dom_sf"/>
</dbReference>
<dbReference type="PANTHER" id="PTHR43647:SF1">
    <property type="entry name" value="3-KETO-STEROID REDUCTASE ERG27"/>
    <property type="match status" value="1"/>
</dbReference>
<keyword evidence="3" id="KW-0752">Steroid biosynthesis</keyword>
<evidence type="ECO:0000256" key="6">
    <source>
        <dbReference type="ARBA" id="ARBA00023593"/>
    </source>
</evidence>
<evidence type="ECO:0000256" key="2">
    <source>
        <dbReference type="ARBA" id="ARBA00022857"/>
    </source>
</evidence>
<dbReference type="EC" id="1.1.1.270" evidence="8"/>
<keyword evidence="9" id="KW-1185">Reference proteome</keyword>
<dbReference type="EMBL" id="JAPUFD010000016">
    <property type="protein sequence ID" value="MDI1491902.1"/>
    <property type="molecule type" value="Genomic_DNA"/>
</dbReference>
<dbReference type="GO" id="GO:0005811">
    <property type="term" value="C:lipid droplet"/>
    <property type="evidence" value="ECO:0007669"/>
    <property type="project" value="TreeGrafter"/>
</dbReference>
<evidence type="ECO:0000313" key="9">
    <source>
        <dbReference type="Proteomes" id="UP001161017"/>
    </source>
</evidence>
<dbReference type="InterPro" id="IPR051593">
    <property type="entry name" value="Ergosterol_Biosynth_ERG27"/>
</dbReference>
<protein>
    <submittedName>
        <fullName evidence="8">3-keto-steroid reductase</fullName>
        <ecNumber evidence="8">1.1.1.270</ecNumber>
    </submittedName>
</protein>
<keyword evidence="5" id="KW-0443">Lipid metabolism</keyword>
<keyword evidence="2" id="KW-0521">NADP</keyword>
<comment type="caution">
    <text evidence="8">The sequence shown here is derived from an EMBL/GenBank/DDBJ whole genome shotgun (WGS) entry which is preliminary data.</text>
</comment>
<evidence type="ECO:0000256" key="1">
    <source>
        <dbReference type="ARBA" id="ARBA00022516"/>
    </source>
</evidence>
<dbReference type="Gene3D" id="3.40.50.720">
    <property type="entry name" value="NAD(P)-binding Rossmann-like Domain"/>
    <property type="match status" value="1"/>
</dbReference>
<evidence type="ECO:0000256" key="3">
    <source>
        <dbReference type="ARBA" id="ARBA00022955"/>
    </source>
</evidence>